<gene>
    <name evidence="1" type="ORF">HOP12_06065</name>
</gene>
<evidence type="ECO:0000313" key="2">
    <source>
        <dbReference type="Proteomes" id="UP000580839"/>
    </source>
</evidence>
<evidence type="ECO:0000313" key="1">
    <source>
        <dbReference type="EMBL" id="NOT33722.1"/>
    </source>
</evidence>
<dbReference type="EMBL" id="JABFRW010000070">
    <property type="protein sequence ID" value="NOT33722.1"/>
    <property type="molecule type" value="Genomic_DNA"/>
</dbReference>
<sequence length="919" mass="99272">ADGRTRALVRVRALDARGVPTAGRMLVSLESERGDWEGGDLDPTRAGMQLALENGVGEAVLVSPSDAGTARLRASAGSLVTETTLAFLPELRPLLLVGTVEGVVDLATLRHGAGARGGRQVGFERAIEQFRDASAAGEASASARASVFAKGRVHDDLLLTLGWDTERSSDERRARDLVPDEGYPLLGDASVHGYDARSTGYLFARIERSGAWLQYGDFSPLAAGSPRQLAGYQRSLTGVQQHLENSRMSFDAFSSRERARAQVEEIAGLGTSGPYRLAGAPVVPNSEHIEIVVRDRDQPAVVRSVKSYARFVDYELDDQRGELTFKSPVPSFDSELHPVFVRASYEREGGGEPAWVSGAAARVHVHPKLELGGSYVDDHDPAQPFELRGLTALGTFGPTRVESEFAIAGTPGGRRGPGGRFEVQHASSRGQGLFHVAITDSTFQNDNAGIAPGRAEAGLRWNARLSDAALLVADGLYSGDLQGDARRASVMLGMNRRLTAFSRGEFGVRFADEFRRDSSDDPFVMALRAKTSAQWPTRPELGGYLELEQDVRVLDRRLAAVGGEYRFDTRGRVYLRHEIASTLLGPSALSTTDRRLATVFGVDAAVATEAHVFSEYRIANALAGREAEAAFGLRQAWRVGDGWRLSLGFERLNPISDDRIGPSTAFTSGLEALGDTAIKASARFELRSSRASDRALLTMALANRIDAALTLLARNTLDFADERAAGTRVRDRMQIGLSYRPGFANQWVALSRYELHFDRGAGVLGASGVGVAEPTTGITETRGARRVANILSLHAAGPLDDAIEASFGVAAKLVNERSAGFGASSRAQWIHGRLAHDLGTRWDVGLASSMRFADTWRDRQSSYGLELGRDLGRGVWASLGWNHDGFADADLPDEAWTRQGLYLRLRAKFDESIVNGGTP</sequence>
<reference evidence="1 2" key="1">
    <citation type="submission" date="2020-04" db="EMBL/GenBank/DDBJ databases">
        <title>Metagenomic profiling of ammonia- and methane-oxidizing microorganisms in a Dutch drinking water treatment plant.</title>
        <authorList>
            <person name="Poghosyan L."/>
            <person name="Leucker S."/>
        </authorList>
    </citation>
    <scope>NUCLEOTIDE SEQUENCE [LARGE SCALE GENOMIC DNA]</scope>
    <source>
        <strain evidence="1">S-RSF-IL-03</strain>
    </source>
</reference>
<proteinExistence type="predicted"/>
<name>A0A849SEC1_UNCEI</name>
<feature type="non-terminal residue" evidence="1">
    <location>
        <position position="1"/>
    </location>
</feature>
<protein>
    <recommendedName>
        <fullName evidence="3">TonB-dependent receptor</fullName>
    </recommendedName>
</protein>
<accession>A0A849SEC1</accession>
<dbReference type="Proteomes" id="UP000580839">
    <property type="component" value="Unassembled WGS sequence"/>
</dbReference>
<comment type="caution">
    <text evidence="1">The sequence shown here is derived from an EMBL/GenBank/DDBJ whole genome shotgun (WGS) entry which is preliminary data.</text>
</comment>
<dbReference type="AlphaFoldDB" id="A0A849SEC1"/>
<organism evidence="1 2">
    <name type="scientific">Eiseniibacteriota bacterium</name>
    <dbReference type="NCBI Taxonomy" id="2212470"/>
    <lineage>
        <taxon>Bacteria</taxon>
        <taxon>Candidatus Eiseniibacteriota</taxon>
    </lineage>
</organism>
<evidence type="ECO:0008006" key="3">
    <source>
        <dbReference type="Google" id="ProtNLM"/>
    </source>
</evidence>